<dbReference type="RefSeq" id="WP_001023777.1">
    <property type="nucleotide sequence ID" value="NZ_CP125661.1"/>
</dbReference>
<evidence type="ECO:0000313" key="5">
    <source>
        <dbReference type="Proteomes" id="UP000220702"/>
    </source>
</evidence>
<dbReference type="GO" id="GO:0016757">
    <property type="term" value="F:glycosyltransferase activity"/>
    <property type="evidence" value="ECO:0007669"/>
    <property type="project" value="UniProtKB-KW"/>
</dbReference>
<accession>A0A9X0V6I5</accession>
<protein>
    <recommendedName>
        <fullName evidence="3">Glycosyl transferase family 1 domain-containing protein</fullName>
    </recommendedName>
</protein>
<dbReference type="Gene3D" id="3.40.50.2000">
    <property type="entry name" value="Glycogen Phosphorylase B"/>
    <property type="match status" value="1"/>
</dbReference>
<comment type="caution">
    <text evidence="4">The sequence shown here is derived from an EMBL/GenBank/DDBJ whole genome shotgun (WGS) entry which is preliminary data.</text>
</comment>
<name>A0A9X0V6I5_BACTU</name>
<dbReference type="SUPFAM" id="SSF53756">
    <property type="entry name" value="UDP-Glycosyltransferase/glycogen phosphorylase"/>
    <property type="match status" value="1"/>
</dbReference>
<reference evidence="4 5" key="1">
    <citation type="submission" date="2017-09" db="EMBL/GenBank/DDBJ databases">
        <title>Large-scale bioinformatics analysis of Bacillus genomes uncovers conserved roles of natural products in bacterial physiology.</title>
        <authorList>
            <consortium name="Agbiome Team Llc"/>
            <person name="Bleich R.M."/>
            <person name="Grubbs K.J."/>
            <person name="Santa Maria K.C."/>
            <person name="Allen S.E."/>
            <person name="Farag S."/>
            <person name="Shank E.A."/>
            <person name="Bowers A."/>
        </authorList>
    </citation>
    <scope>NUCLEOTIDE SEQUENCE [LARGE SCALE GENOMIC DNA]</scope>
    <source>
        <strain evidence="4 5">AFS089089</strain>
    </source>
</reference>
<sequence>MNILMCEYLQYDTVFQVGSHYYAKEFLKENNNVVWANQPKPFFFGKEKNNKVPTTNLEIYNPNVLLPFCKYPGLNTKFWAEYHIKYPFSKVSSDLKKKEIDVMWLTNVKMYELANQLNYKFMIHRMADDFSGFKGAYKNLIYLQNQVVQKSNLVVVTAKNLVDVAYKHNKNVLYLPNGVNTNRFKGNVGDMPLEYQNLNRPVVVYVGAVEEWFDYELVIKAAEKLKEYAFVIIGNVNDKIRETFASNKNIHLLGKKSHDEIPKYLKHANVGIMPFVDNKLTNSIHPLKLYEYFAAGLPVVSRKLQEVVEMDSPAKLYKTNEEFITLIDEAIKETLNKEMFIEYAEHNTWEKRYEHLKQYINY</sequence>
<gene>
    <name evidence="4" type="ORF">CON71_28130</name>
</gene>
<dbReference type="Pfam" id="PF00534">
    <property type="entry name" value="Glycos_transf_1"/>
    <property type="match status" value="1"/>
</dbReference>
<evidence type="ECO:0000256" key="1">
    <source>
        <dbReference type="ARBA" id="ARBA00022676"/>
    </source>
</evidence>
<organism evidence="4 5">
    <name type="scientific">Bacillus thuringiensis</name>
    <dbReference type="NCBI Taxonomy" id="1428"/>
    <lineage>
        <taxon>Bacteria</taxon>
        <taxon>Bacillati</taxon>
        <taxon>Bacillota</taxon>
        <taxon>Bacilli</taxon>
        <taxon>Bacillales</taxon>
        <taxon>Bacillaceae</taxon>
        <taxon>Bacillus</taxon>
        <taxon>Bacillus cereus group</taxon>
    </lineage>
</organism>
<dbReference type="Gene3D" id="3.40.50.11010">
    <property type="match status" value="1"/>
</dbReference>
<evidence type="ECO:0000313" key="4">
    <source>
        <dbReference type="EMBL" id="PEA86845.1"/>
    </source>
</evidence>
<feature type="domain" description="Glycosyl transferase family 1" evidence="3">
    <location>
        <begin position="198"/>
        <end position="345"/>
    </location>
</feature>
<dbReference type="PANTHER" id="PTHR12526">
    <property type="entry name" value="GLYCOSYLTRANSFERASE"/>
    <property type="match status" value="1"/>
</dbReference>
<evidence type="ECO:0000256" key="2">
    <source>
        <dbReference type="ARBA" id="ARBA00022679"/>
    </source>
</evidence>
<evidence type="ECO:0000259" key="3">
    <source>
        <dbReference type="Pfam" id="PF00534"/>
    </source>
</evidence>
<dbReference type="EMBL" id="NVNL01000056">
    <property type="protein sequence ID" value="PEA86845.1"/>
    <property type="molecule type" value="Genomic_DNA"/>
</dbReference>
<keyword evidence="2" id="KW-0808">Transferase</keyword>
<dbReference type="Proteomes" id="UP000220702">
    <property type="component" value="Unassembled WGS sequence"/>
</dbReference>
<dbReference type="AlphaFoldDB" id="A0A9X0V6I5"/>
<dbReference type="PANTHER" id="PTHR12526:SF629">
    <property type="entry name" value="TEICHURONIC ACID BIOSYNTHESIS GLYCOSYLTRANSFERASE TUAH-RELATED"/>
    <property type="match status" value="1"/>
</dbReference>
<proteinExistence type="predicted"/>
<keyword evidence="1" id="KW-0328">Glycosyltransferase</keyword>
<dbReference type="InterPro" id="IPR001296">
    <property type="entry name" value="Glyco_trans_1"/>
</dbReference>